<accession>A0A4T0FYP8</accession>
<dbReference type="Pfam" id="PF10343">
    <property type="entry name" value="Q_salvage"/>
    <property type="match status" value="1"/>
</dbReference>
<evidence type="ECO:0000313" key="5">
    <source>
        <dbReference type="EMBL" id="TIA93580.1"/>
    </source>
</evidence>
<feature type="transmembrane region" description="Helical" evidence="3">
    <location>
        <begin position="260"/>
        <end position="283"/>
    </location>
</feature>
<dbReference type="AlphaFoldDB" id="A0A4T0FYP8"/>
<feature type="region of interest" description="Disordered" evidence="2">
    <location>
        <begin position="205"/>
        <end position="256"/>
    </location>
</feature>
<keyword evidence="1" id="KW-0378">Hydrolase</keyword>
<dbReference type="PANTHER" id="PTHR21314">
    <property type="entry name" value="QUEUOSINE 5'-PHOSPHATE N-GLYCOSYLASE_HYDROLASE-RELATED"/>
    <property type="match status" value="1"/>
</dbReference>
<evidence type="ECO:0000256" key="2">
    <source>
        <dbReference type="SAM" id="MobiDB-lite"/>
    </source>
</evidence>
<comment type="catalytic activity">
    <reaction evidence="1">
        <text>queuosine 5'-phosphate + H2O = queuine + D-ribose 5-phosphate</text>
        <dbReference type="Rhea" id="RHEA:75387"/>
        <dbReference type="ChEBI" id="CHEBI:15377"/>
        <dbReference type="ChEBI" id="CHEBI:17433"/>
        <dbReference type="ChEBI" id="CHEBI:78346"/>
        <dbReference type="ChEBI" id="CHEBI:194371"/>
    </reaction>
    <physiologicalReaction direction="left-to-right" evidence="1">
        <dbReference type="Rhea" id="RHEA:75388"/>
    </physiologicalReaction>
</comment>
<comment type="function">
    <text evidence="1">Catalyzes the hydrolysis of queuosine 5'-phosphate, releasing the nucleobase queuine (q). Is required for salvage of queuine from exogenous queuosine (Q) that is imported and then converted to queuosine 5'-phosphate intracellularly.</text>
</comment>
<comment type="caution">
    <text evidence="5">The sequence shown here is derived from an EMBL/GenBank/DDBJ whole genome shotgun (WGS) entry which is preliminary data.</text>
</comment>
<protein>
    <recommendedName>
        <fullName evidence="1">Queuosine 5'-phosphate N-glycosylase/hydrolase</fullName>
        <ecNumber evidence="1">3.2.2.-</ecNumber>
    </recommendedName>
    <alternativeName>
        <fullName evidence="1">Queuosine-nucleotide N-glycosylase/hydrolase</fullName>
    </alternativeName>
</protein>
<dbReference type="InterPro" id="IPR019438">
    <property type="entry name" value="Q_salvage"/>
</dbReference>
<feature type="compositionally biased region" description="Low complexity" evidence="2">
    <location>
        <begin position="362"/>
        <end position="372"/>
    </location>
</feature>
<dbReference type="Proteomes" id="UP000310189">
    <property type="component" value="Unassembled WGS sequence"/>
</dbReference>
<dbReference type="OrthoDB" id="416777at2759"/>
<name>A0A4T0FYP8_9BASI</name>
<feature type="chain" id="PRO_5020323687" description="Queuosine 5'-phosphate N-glycosylase/hydrolase" evidence="4">
    <location>
        <begin position="18"/>
        <end position="830"/>
    </location>
</feature>
<feature type="compositionally biased region" description="Polar residues" evidence="2">
    <location>
        <begin position="373"/>
        <end position="387"/>
    </location>
</feature>
<dbReference type="EC" id="3.2.2.-" evidence="1"/>
<feature type="compositionally biased region" description="Polar residues" evidence="2">
    <location>
        <begin position="396"/>
        <end position="405"/>
    </location>
</feature>
<feature type="signal peptide" evidence="4">
    <location>
        <begin position="1"/>
        <end position="17"/>
    </location>
</feature>
<dbReference type="GO" id="GO:0006400">
    <property type="term" value="P:tRNA modification"/>
    <property type="evidence" value="ECO:0007669"/>
    <property type="project" value="TreeGrafter"/>
</dbReference>
<keyword evidence="3" id="KW-0812">Transmembrane</keyword>
<evidence type="ECO:0000313" key="6">
    <source>
        <dbReference type="Proteomes" id="UP000310189"/>
    </source>
</evidence>
<dbReference type="PANTHER" id="PTHR21314:SF1">
    <property type="entry name" value="QUEUOSINE SALVAGE PROTEIN"/>
    <property type="match status" value="1"/>
</dbReference>
<dbReference type="GO" id="GO:0016787">
    <property type="term" value="F:hydrolase activity"/>
    <property type="evidence" value="ECO:0007669"/>
    <property type="project" value="UniProtKB-KW"/>
</dbReference>
<evidence type="ECO:0000256" key="1">
    <source>
        <dbReference type="RuleBase" id="RU365002"/>
    </source>
</evidence>
<dbReference type="EMBL" id="SPNW01000001">
    <property type="protein sequence ID" value="TIA93580.1"/>
    <property type="molecule type" value="Genomic_DNA"/>
</dbReference>
<comment type="similarity">
    <text evidence="1">Belongs to the QNG1 protein family.</text>
</comment>
<keyword evidence="6" id="KW-1185">Reference proteome</keyword>
<evidence type="ECO:0000256" key="3">
    <source>
        <dbReference type="SAM" id="Phobius"/>
    </source>
</evidence>
<feature type="compositionally biased region" description="Polar residues" evidence="2">
    <location>
        <begin position="205"/>
        <end position="223"/>
    </location>
</feature>
<gene>
    <name evidence="5" type="ORF">E3P99_00073</name>
</gene>
<evidence type="ECO:0000256" key="4">
    <source>
        <dbReference type="SAM" id="SignalP"/>
    </source>
</evidence>
<organism evidence="5 6">
    <name type="scientific">Wallemia hederae</name>
    <dbReference type="NCBI Taxonomy" id="1540922"/>
    <lineage>
        <taxon>Eukaryota</taxon>
        <taxon>Fungi</taxon>
        <taxon>Dikarya</taxon>
        <taxon>Basidiomycota</taxon>
        <taxon>Wallemiomycotina</taxon>
        <taxon>Wallemiomycetes</taxon>
        <taxon>Wallemiales</taxon>
        <taxon>Wallemiaceae</taxon>
        <taxon>Wallemia</taxon>
    </lineage>
</organism>
<proteinExistence type="inferred from homology"/>
<feature type="region of interest" description="Disordered" evidence="2">
    <location>
        <begin position="349"/>
        <end position="409"/>
    </location>
</feature>
<reference evidence="5 6" key="1">
    <citation type="submission" date="2019-03" db="EMBL/GenBank/DDBJ databases">
        <title>Sequencing 23 genomes of Wallemia ichthyophaga.</title>
        <authorList>
            <person name="Gostincar C."/>
        </authorList>
    </citation>
    <scope>NUCLEOTIDE SEQUENCE [LARGE SCALE GENOMIC DNA]</scope>
    <source>
        <strain evidence="5 6">EXF-5753</strain>
    </source>
</reference>
<keyword evidence="3" id="KW-1133">Transmembrane helix</keyword>
<keyword evidence="3" id="KW-0472">Membrane</keyword>
<keyword evidence="4" id="KW-0732">Signal</keyword>
<sequence>MVLSLLVLLSLFSLSHSFSFNVTQVKECDTFEIQWSGANPPANFVAIPNGNPPDESNPDRVLVAQDVGNDADGSFRYTTWPMAEGVNFTVTMGDADGFGTGGTSDILFTGEGAGGHCFQSGYIAFSFYAQPETGWDSCQSISLHTINKTGDTPFDYYAISPNSKPVLIDRLTDNNAVANYEFTQPVGTQVVIFAASEGNSLQYSSGGSSQIQTLGEGSDTSCVKQLEASPTDRSAPSSTGGSGGSGSDNDSDDLSAGAKAGAAVGSIIGAAALIAAIVAFVLLKKKKNEDRHEHAQKVKHGGGYGGDVDEGLDGSYTPYIMTGAQNHRHSDSRYSSVPTDANQLTASDDNHHTYGGIPPSPSSGGLLLGAGATNASHSQSHHSNTADSKSRHAYHVSNSTNTKEQPTYHVDAGPYVANNGHNDDEEALQDVPPAYNFGQHGNAREGGVSMTLKIDGVRESAQAVVRSGVVNISDEVISTLLANINPSTFTKLSTEHGYKLPLKFESVEEELTIIGLLTVLNFGSGYRSMLHQHTGLGAFDNVKRFVLALFLSKDSGHLSADGLAGFTLENTIDMVNLNPFHEHPHPTLPGVVVGERDQHAFEYLNLITTTLNDVGRTLQALRKQSFGAYLLDVFGVASGDTSTSTEADSVVTELVNRFECFRDEYVVKLDTEAITVRLYKKALLLVEVVNSALKKHSLAPVKTPPLPIFSDNVIPSMLLHWGVLEIPDDSEVFGKEVRDAFTHTASEHEAMVDLLREEQKKDLLAEVVAGPTLSPLQACLLRSSAIEAIRRMSVRSTASEVEYDAFVWSISKQQHYRSLVRFSEVETLYY</sequence>